<feature type="transmembrane region" description="Helical" evidence="1">
    <location>
        <begin position="33"/>
        <end position="53"/>
    </location>
</feature>
<feature type="transmembrane region" description="Helical" evidence="1">
    <location>
        <begin position="65"/>
        <end position="87"/>
    </location>
</feature>
<dbReference type="GO" id="GO:0102389">
    <property type="term" value="F:polyprenol reductase activity"/>
    <property type="evidence" value="ECO:0007669"/>
    <property type="project" value="UniProtKB-UniRule"/>
</dbReference>
<evidence type="ECO:0000256" key="1">
    <source>
        <dbReference type="RuleBase" id="RU367081"/>
    </source>
</evidence>
<keyword evidence="1" id="KW-0521">NADP</keyword>
<comment type="caution">
    <text evidence="1">Lacks conserved residue(s) required for the propagation of feature annotation.</text>
</comment>
<keyword evidence="1" id="KW-0472">Membrane</keyword>
<feature type="transmembrane region" description="Helical" evidence="1">
    <location>
        <begin position="138"/>
        <end position="159"/>
    </location>
</feature>
<sequence length="167" mass="19540">MIFINVLLWVQGNRRLYECLHISKFSKTSYINVSHYIAGMAHYTLVSLACYLGMRTYSSGESVSLVPTFFDWLIMFAYVVLATRQYYAHRHLASLVKYSLPNFKYVASPHYLQEIGIYATLFIFSVKDGWDIVSCNFLFALVFVTVNLSISSIETYRYYQEKFKDEF</sequence>
<dbReference type="InParanoid" id="G3AK29"/>
<protein>
    <recommendedName>
        <fullName evidence="1">Polyprenal reductase</fullName>
        <ecNumber evidence="1">1.3.1.94</ecNumber>
    </recommendedName>
</protein>
<evidence type="ECO:0000313" key="2">
    <source>
        <dbReference type="EMBL" id="EGW32840.1"/>
    </source>
</evidence>
<dbReference type="GO" id="GO:0006488">
    <property type="term" value="P:dolichol-linked oligosaccharide biosynthetic process"/>
    <property type="evidence" value="ECO:0007669"/>
    <property type="project" value="UniProtKB-UniRule"/>
</dbReference>
<dbReference type="PANTHER" id="PTHR14624:SF0">
    <property type="entry name" value="POLYPRENOL REDUCTASE"/>
    <property type="match status" value="1"/>
</dbReference>
<comment type="subcellular location">
    <subcellularLocation>
        <location evidence="1">Endoplasmic reticulum membrane</location>
    </subcellularLocation>
</comment>
<dbReference type="PROSITE" id="PS50244">
    <property type="entry name" value="S5A_REDUCTASE"/>
    <property type="match status" value="1"/>
</dbReference>
<dbReference type="EC" id="1.3.1.94" evidence="1"/>
<organism evidence="3">
    <name type="scientific">Spathaspora passalidarum (strain NRRL Y-27907 / 11-Y1)</name>
    <dbReference type="NCBI Taxonomy" id="619300"/>
    <lineage>
        <taxon>Eukaryota</taxon>
        <taxon>Fungi</taxon>
        <taxon>Dikarya</taxon>
        <taxon>Ascomycota</taxon>
        <taxon>Saccharomycotina</taxon>
        <taxon>Pichiomycetes</taxon>
        <taxon>Debaryomycetaceae</taxon>
        <taxon>Spathaspora</taxon>
    </lineage>
</organism>
<dbReference type="InterPro" id="IPR039698">
    <property type="entry name" value="Dfg10/SRD5A3"/>
</dbReference>
<keyword evidence="1" id="KW-0256">Endoplasmic reticulum</keyword>
<reference evidence="2 3" key="1">
    <citation type="journal article" date="2011" name="Proc. Natl. Acad. Sci. U.S.A.">
        <title>Comparative genomics of xylose-fermenting fungi for enhanced biofuel production.</title>
        <authorList>
            <person name="Wohlbach D.J."/>
            <person name="Kuo A."/>
            <person name="Sato T.K."/>
            <person name="Potts K.M."/>
            <person name="Salamov A.A."/>
            <person name="LaButti K.M."/>
            <person name="Sun H."/>
            <person name="Clum A."/>
            <person name="Pangilinan J.L."/>
            <person name="Lindquist E.A."/>
            <person name="Lucas S."/>
            <person name="Lapidus A."/>
            <person name="Jin M."/>
            <person name="Gunawan C."/>
            <person name="Balan V."/>
            <person name="Dale B.E."/>
            <person name="Jeffries T.W."/>
            <person name="Zinkel R."/>
            <person name="Barry K.W."/>
            <person name="Grigoriev I.V."/>
            <person name="Gasch A.P."/>
        </authorList>
    </citation>
    <scope>NUCLEOTIDE SEQUENCE [LARGE SCALE GENOMIC DNA]</scope>
    <source>
        <strain evidence="3">NRRL Y-27907 / 11-Y1</strain>
    </source>
</reference>
<dbReference type="STRING" id="619300.G3AK29"/>
<dbReference type="UniPathway" id="UPA00378"/>
<dbReference type="GeneID" id="18873262"/>
<keyword evidence="1" id="KW-0560">Oxidoreductase</keyword>
<dbReference type="OrthoDB" id="541710at2759"/>
<dbReference type="RefSeq" id="XP_007374355.1">
    <property type="nucleotide sequence ID" value="XM_007374293.1"/>
</dbReference>
<dbReference type="eggNOG" id="KOG1640">
    <property type="taxonomic scope" value="Eukaryota"/>
</dbReference>
<dbReference type="HOGENOM" id="CLU_044409_0_0_1"/>
<feature type="non-terminal residue" evidence="2">
    <location>
        <position position="167"/>
    </location>
</feature>
<dbReference type="KEGG" id="spaa:SPAPADRAFT_60183"/>
<keyword evidence="3" id="KW-1185">Reference proteome</keyword>
<keyword evidence="1" id="KW-0812">Transmembrane</keyword>
<evidence type="ECO:0000313" key="3">
    <source>
        <dbReference type="Proteomes" id="UP000000709"/>
    </source>
</evidence>
<dbReference type="FunCoup" id="G3AK29">
    <property type="interactions" value="370"/>
</dbReference>
<dbReference type="GO" id="GO:0005789">
    <property type="term" value="C:endoplasmic reticulum membrane"/>
    <property type="evidence" value="ECO:0007669"/>
    <property type="project" value="UniProtKB-SubCell"/>
</dbReference>
<accession>G3AK29</accession>
<dbReference type="AlphaFoldDB" id="G3AK29"/>
<name>G3AK29_SPAPN</name>
<dbReference type="GO" id="GO:0160198">
    <property type="term" value="F:polyprenal reductase activity"/>
    <property type="evidence" value="ECO:0007669"/>
    <property type="project" value="UniProtKB-EC"/>
</dbReference>
<comment type="similarity">
    <text evidence="1">Belongs to the steroid 5-alpha reductase family. Polyprenal reductase subfamily.</text>
</comment>
<dbReference type="GO" id="GO:0016095">
    <property type="term" value="P:polyprenol catabolic process"/>
    <property type="evidence" value="ECO:0007669"/>
    <property type="project" value="UniProtKB-UniRule"/>
</dbReference>
<comment type="pathway">
    <text evidence="1">Protein modification; protein glycosylation.</text>
</comment>
<dbReference type="Proteomes" id="UP000000709">
    <property type="component" value="Unassembled WGS sequence"/>
</dbReference>
<keyword evidence="1" id="KW-1133">Transmembrane helix</keyword>
<dbReference type="PANTHER" id="PTHR14624">
    <property type="entry name" value="DFG10 PROTEIN"/>
    <property type="match status" value="1"/>
</dbReference>
<dbReference type="GO" id="GO:0003865">
    <property type="term" value="F:3-oxo-5-alpha-steroid 4-dehydrogenase activity"/>
    <property type="evidence" value="ECO:0007669"/>
    <property type="project" value="TreeGrafter"/>
</dbReference>
<gene>
    <name evidence="2" type="ORF">SPAPADRAFT_60183</name>
</gene>
<comment type="function">
    <text evidence="1">Plays a key role in early steps of protein N-linked glycosylation by being involved in the conversion of polyprenol into dolichol. Acts as a polyprenal reductase that mediates the reduction of polyprenal into dolichal in a NADP-dependent mechanism. Dolichols are required for the synthesis of dolichol-linked monosaccharides and the oligosaccharide precursor used for N-glycosylation.</text>
</comment>
<comment type="catalytic activity">
    <reaction evidence="1">
        <text>a di-trans,poly-cis-dolichal + NADP(+) = a di-trans,poly-cis-polyprenal + NADPH + H(+)</text>
        <dbReference type="Rhea" id="RHEA:80727"/>
        <dbReference type="Rhea" id="RHEA-COMP:19536"/>
        <dbReference type="Rhea" id="RHEA-COMP:19537"/>
        <dbReference type="ChEBI" id="CHEBI:15378"/>
        <dbReference type="ChEBI" id="CHEBI:57783"/>
        <dbReference type="ChEBI" id="CHEBI:58349"/>
        <dbReference type="ChEBI" id="CHEBI:231623"/>
        <dbReference type="ChEBI" id="CHEBI:231637"/>
        <dbReference type="EC" id="1.3.1.94"/>
    </reaction>
    <physiologicalReaction direction="right-to-left" evidence="1">
        <dbReference type="Rhea" id="RHEA:80729"/>
    </physiologicalReaction>
</comment>
<proteinExistence type="inferred from homology"/>
<dbReference type="EMBL" id="GL996501">
    <property type="protein sequence ID" value="EGW32840.1"/>
    <property type="molecule type" value="Genomic_DNA"/>
</dbReference>